<keyword evidence="5" id="KW-0053">Apoptosis</keyword>
<comment type="subcellular location">
    <subcellularLocation>
        <location evidence="1">Cell membrane</location>
        <topology evidence="1">Multi-pass membrane protein</topology>
    </subcellularLocation>
    <subcellularLocation>
        <location evidence="9">Membrane</location>
        <topology evidence="9">Multi-pass membrane protein</topology>
    </subcellularLocation>
</comment>
<dbReference type="InterPro" id="IPR018629">
    <property type="entry name" value="XK-rel"/>
</dbReference>
<feature type="transmembrane region" description="Helical" evidence="9">
    <location>
        <begin position="183"/>
        <end position="201"/>
    </location>
</feature>
<evidence type="ECO:0000256" key="4">
    <source>
        <dbReference type="ARBA" id="ARBA00022692"/>
    </source>
</evidence>
<evidence type="ECO:0000256" key="5">
    <source>
        <dbReference type="ARBA" id="ARBA00022703"/>
    </source>
</evidence>
<sequence length="343" mass="38957">MWQGVRVCCGEARGAEALTYMTHDLSMLRLIETFCESVPQLTLVLYIVLRTNQADLLQGEYRGHALRRRWVCVGLWNPALFALPSAAGLSLAASTISIAWMVVDYHRSLRSFLPEKATQGLGSSAVYFAWNLLLIGARMCCLAMFACALPHCFPLHFLLLWSALVLWARLQRTTFMDSTGGEWLYRAMVGLVWYFSWFNVAEGRTRCRALIYHSFMAVDSVIVVSTWWCLSESEEMQLYAPWLVSALIVSNLLGLLLKLLYYHSFHPTLALPPAAGEDAPDNQVSFRSFSVQASYLWRRQNKRMAYHASCFYVPEHPPPEKRNISVSWGGGTYELSKLEEGMQ</sequence>
<dbReference type="GO" id="GO:0043652">
    <property type="term" value="P:engulfment of apoptotic cell"/>
    <property type="evidence" value="ECO:0007669"/>
    <property type="project" value="TreeGrafter"/>
</dbReference>
<gene>
    <name evidence="10" type="ORF">Z043_119838</name>
</gene>
<keyword evidence="6 9" id="KW-1133">Transmembrane helix</keyword>
<dbReference type="AlphaFoldDB" id="A0A0P7Y8N0"/>
<comment type="caution">
    <text evidence="10">The sequence shown here is derived from an EMBL/GenBank/DDBJ whole genome shotgun (WGS) entry which is preliminary data.</text>
</comment>
<organism evidence="10 11">
    <name type="scientific">Scleropages formosus</name>
    <name type="common">Asian bonytongue</name>
    <name type="synonym">Osteoglossum formosum</name>
    <dbReference type="NCBI Taxonomy" id="113540"/>
    <lineage>
        <taxon>Eukaryota</taxon>
        <taxon>Metazoa</taxon>
        <taxon>Chordata</taxon>
        <taxon>Craniata</taxon>
        <taxon>Vertebrata</taxon>
        <taxon>Euteleostomi</taxon>
        <taxon>Actinopterygii</taxon>
        <taxon>Neopterygii</taxon>
        <taxon>Teleostei</taxon>
        <taxon>Osteoglossocephala</taxon>
        <taxon>Osteoglossomorpha</taxon>
        <taxon>Osteoglossiformes</taxon>
        <taxon>Osteoglossidae</taxon>
        <taxon>Scleropages</taxon>
    </lineage>
</organism>
<name>A0A0P7Y8N0_SCLFO</name>
<evidence type="ECO:0000256" key="8">
    <source>
        <dbReference type="ARBA" id="ARBA00024479"/>
    </source>
</evidence>
<dbReference type="PANTHER" id="PTHR16024">
    <property type="entry name" value="XK-RELATED PROTEIN"/>
    <property type="match status" value="1"/>
</dbReference>
<evidence type="ECO:0000256" key="3">
    <source>
        <dbReference type="ARBA" id="ARBA00022475"/>
    </source>
</evidence>
<evidence type="ECO:0000256" key="2">
    <source>
        <dbReference type="ARBA" id="ARBA00008789"/>
    </source>
</evidence>
<accession>A0A0P7Y8N0</accession>
<dbReference type="Pfam" id="PF09815">
    <property type="entry name" value="XK-related"/>
    <property type="match status" value="1"/>
</dbReference>
<comment type="catalytic activity">
    <reaction evidence="8">
        <text>a 1,2-diacyl-sn-glycero-3-phospho-L-serine(in) = a 1,2-diacyl-sn-glycero-3-phospho-L-serine(out)</text>
        <dbReference type="Rhea" id="RHEA:38663"/>
        <dbReference type="ChEBI" id="CHEBI:57262"/>
    </reaction>
</comment>
<evidence type="ECO:0000256" key="9">
    <source>
        <dbReference type="RuleBase" id="RU910716"/>
    </source>
</evidence>
<keyword evidence="3" id="KW-1003">Cell membrane</keyword>
<evidence type="ECO:0000256" key="7">
    <source>
        <dbReference type="ARBA" id="ARBA00023136"/>
    </source>
</evidence>
<comment type="similarity">
    <text evidence="2 9">Belongs to the XK family.</text>
</comment>
<evidence type="ECO:0000313" key="10">
    <source>
        <dbReference type="EMBL" id="KPP62010.1"/>
    </source>
</evidence>
<dbReference type="EMBL" id="JARO02009066">
    <property type="protein sequence ID" value="KPP62010.1"/>
    <property type="molecule type" value="Genomic_DNA"/>
</dbReference>
<dbReference type="STRING" id="113540.ENSSFOP00015031638"/>
<dbReference type="Proteomes" id="UP000034805">
    <property type="component" value="Unassembled WGS sequence"/>
</dbReference>
<evidence type="ECO:0000313" key="11">
    <source>
        <dbReference type="Proteomes" id="UP000034805"/>
    </source>
</evidence>
<keyword evidence="4 9" id="KW-0812">Transmembrane</keyword>
<dbReference type="GO" id="GO:1902742">
    <property type="term" value="P:apoptotic process involved in development"/>
    <property type="evidence" value="ECO:0007669"/>
    <property type="project" value="TreeGrafter"/>
</dbReference>
<protein>
    <recommendedName>
        <fullName evidence="9">XK-related protein</fullName>
    </recommendedName>
</protein>
<dbReference type="GO" id="GO:0070782">
    <property type="term" value="P:phosphatidylserine exposure on apoptotic cell surface"/>
    <property type="evidence" value="ECO:0007669"/>
    <property type="project" value="TreeGrafter"/>
</dbReference>
<evidence type="ECO:0000256" key="6">
    <source>
        <dbReference type="ARBA" id="ARBA00022989"/>
    </source>
</evidence>
<dbReference type="InterPro" id="IPR050895">
    <property type="entry name" value="XK-related_scramblase"/>
</dbReference>
<feature type="transmembrane region" description="Helical" evidence="9">
    <location>
        <begin position="153"/>
        <end position="171"/>
    </location>
</feature>
<feature type="transmembrane region" description="Helical" evidence="9">
    <location>
        <begin position="240"/>
        <end position="261"/>
    </location>
</feature>
<feature type="transmembrane region" description="Helical" evidence="9">
    <location>
        <begin position="70"/>
        <end position="103"/>
    </location>
</feature>
<dbReference type="PANTHER" id="PTHR16024:SF8">
    <property type="entry name" value="XK-RELATED PROTEIN 8"/>
    <property type="match status" value="1"/>
</dbReference>
<reference evidence="10 11" key="1">
    <citation type="submission" date="2015-08" db="EMBL/GenBank/DDBJ databases">
        <title>The genome of the Asian arowana (Scleropages formosus).</title>
        <authorList>
            <person name="Tan M.H."/>
            <person name="Gan H.M."/>
            <person name="Croft L.J."/>
            <person name="Austin C.M."/>
        </authorList>
    </citation>
    <scope>NUCLEOTIDE SEQUENCE [LARGE SCALE GENOMIC DNA]</scope>
    <source>
        <strain evidence="10">Aro1</strain>
    </source>
</reference>
<dbReference type="GO" id="GO:0005886">
    <property type="term" value="C:plasma membrane"/>
    <property type="evidence" value="ECO:0007669"/>
    <property type="project" value="UniProtKB-SubCell"/>
</dbReference>
<feature type="transmembrane region" description="Helical" evidence="9">
    <location>
        <begin position="123"/>
        <end position="146"/>
    </location>
</feature>
<keyword evidence="7 9" id="KW-0472">Membrane</keyword>
<proteinExistence type="inferred from homology"/>
<feature type="transmembrane region" description="Helical" evidence="9">
    <location>
        <begin position="210"/>
        <end position="228"/>
    </location>
</feature>
<evidence type="ECO:0000256" key="1">
    <source>
        <dbReference type="ARBA" id="ARBA00004651"/>
    </source>
</evidence>